<evidence type="ECO:0000256" key="12">
    <source>
        <dbReference type="PROSITE-ProRule" id="PRU00169"/>
    </source>
</evidence>
<dbReference type="InterPro" id="IPR018062">
    <property type="entry name" value="HTH_AraC-typ_CS"/>
</dbReference>
<accession>A0A1G9ANQ8</accession>
<dbReference type="InterPro" id="IPR036890">
    <property type="entry name" value="HATPase_C_sf"/>
</dbReference>
<dbReference type="GO" id="GO:0043565">
    <property type="term" value="F:sequence-specific DNA binding"/>
    <property type="evidence" value="ECO:0007669"/>
    <property type="project" value="InterPro"/>
</dbReference>
<dbReference type="PROSITE" id="PS01124">
    <property type="entry name" value="HTH_ARAC_FAMILY_2"/>
    <property type="match status" value="1"/>
</dbReference>
<dbReference type="PANTHER" id="PTHR43547">
    <property type="entry name" value="TWO-COMPONENT HISTIDINE KINASE"/>
    <property type="match status" value="1"/>
</dbReference>
<dbReference type="PROSITE" id="PS50110">
    <property type="entry name" value="RESPONSE_REGULATORY"/>
    <property type="match status" value="1"/>
</dbReference>
<dbReference type="GO" id="GO:0003700">
    <property type="term" value="F:DNA-binding transcription factor activity"/>
    <property type="evidence" value="ECO:0007669"/>
    <property type="project" value="InterPro"/>
</dbReference>
<sequence length="1409" mass="160841">MQTRHRYFLNQTSLMSAKIGMKPVRACFWIVCWLMGMATTVCAQPKRHLFNQVNTSQGLSHNQVNAIFQDDRGFIWFGTMAGLNRYDGYGFKLFQHDLNDTTSLSDNYVQQILEAPHNKIWIGTTGGVNLYDPLTERFDRHPERFLASLGIPNGSINEIHKDRHGRFWFVHAQQGLFRYDPARQQTRHVIATSPEAPSQTLQHLAEDQEGNLWVIHADGLLEKIDGQTLSVIQRNTQLCRYFGGELLTYTLYADTDNDLWILPTYTPRGVLYFNTTDQTIRPLHENTPATPLSTNVVRVITQDDEGVIWIGTDHGGINLIDKSDFSIQYLWNTEGDPKSLAQNSINTFYKDHSGIIWVGTFKKGVSYYHQRLGKFQLITHQVGNPASLPYDDINHFAEDAQGNLWIGTNGGGLIYYDRKRERFTQFQHDPNDPYSLSSNIIVSLMIDHRERLWIGTYFGGLNCFDGKRFIRYQHDASDPYSLADDRVWEIYEDRDHQLWVGTLGGGLDRFDPQTARFIHHRNHQPNGISSDYISAIAEDQQGDLWLSTAFGVSVLPHAIREKRPPAIHEAGVSESSVEFQKYYHPNNSPSSNNNVSILRDHRGRMWVGSREGLNVFDDELHLLRTFRKEDGLVDNAILSIQEDTLHDLWVSTPNGISHLQLGQDSLIAQITNFDESDGLQGRAFNENAGFTTSRGELLFGGADGFNIIQPPVLAPPAEQPPVVLTHFSIFNREVGIGEAPHDRPVLSRSITETKKLTLTHRDNVFSFEFAALSYYHPERNRYAYKLEGFNDDWLLTDGKTRRATYTNLDPGEYTFRVKAANGDGTWNEDGVRLALTILPPFWKTKAAYVIYFILLAAVLVLARYMTLKRERFRVSLEHERREARRQHEMDLMKIRFFTNVSHEFRTPLSLILTPIEKMTREARDPDQQRHLQLVQRNARRLLTMVNQLLDFRKLEEQEVALHANQADIIAFLEDVTENFADLSDQKHIGFSFSSAVEKLDMLFDGEKLEKILFNLLSNAFKFTPAYGKVEVSVATRKVADAAWLDIHISDSGIGIPPEKQEKIFERFFQQELPPHLSNQGSGIGLAITQEFVRLHHGHIAVQSEPEKGSCFTVSLPIRTQEADALVRHTSPQPVQLLSPSADTLPHAGAKPANGTRKPTVLLIEDHEDFRFYLKDNLKAHFHILEASNGRKGWEMLQETTPDLVVSDVMMPELDGIELCKKLKHTPQTAHIPVILLTARATDAQRLEGYEVGANDYITKPFNFEILLSRIRNLLGQQRAQREAFSKRIAVQPSEVEVLSLDERLVQKALSLVEQHLADPDFTVEQLSQELGMSRVHFYKKITSLTNQTPLEFIRTVRLRRAQQLLRDSQLTVAEVAYRVGFNNPKNFSRYFKQEFGVLPSQYATQTADS</sequence>
<dbReference type="Gene3D" id="1.10.10.60">
    <property type="entry name" value="Homeodomain-like"/>
    <property type="match status" value="2"/>
</dbReference>
<feature type="domain" description="HTH araC/xylS-type" evidence="13">
    <location>
        <begin position="1306"/>
        <end position="1405"/>
    </location>
</feature>
<evidence type="ECO:0000256" key="4">
    <source>
        <dbReference type="ARBA" id="ARBA00022679"/>
    </source>
</evidence>
<evidence type="ECO:0000256" key="3">
    <source>
        <dbReference type="ARBA" id="ARBA00022553"/>
    </source>
</evidence>
<evidence type="ECO:0000256" key="6">
    <source>
        <dbReference type="ARBA" id="ARBA00022777"/>
    </source>
</evidence>
<dbReference type="PROSITE" id="PS50109">
    <property type="entry name" value="HIS_KIN"/>
    <property type="match status" value="1"/>
</dbReference>
<evidence type="ECO:0000256" key="5">
    <source>
        <dbReference type="ARBA" id="ARBA00022741"/>
    </source>
</evidence>
<dbReference type="InterPro" id="IPR018060">
    <property type="entry name" value="HTH_AraC"/>
</dbReference>
<dbReference type="EMBL" id="FNFO01000002">
    <property type="protein sequence ID" value="SDK28464.1"/>
    <property type="molecule type" value="Genomic_DNA"/>
</dbReference>
<dbReference type="InterPro" id="IPR004358">
    <property type="entry name" value="Sig_transdc_His_kin-like_C"/>
</dbReference>
<dbReference type="Gene3D" id="2.60.40.10">
    <property type="entry name" value="Immunoglobulins"/>
    <property type="match status" value="1"/>
</dbReference>
<dbReference type="InterPro" id="IPR009057">
    <property type="entry name" value="Homeodomain-like_sf"/>
</dbReference>
<dbReference type="Pfam" id="PF07494">
    <property type="entry name" value="Reg_prop"/>
    <property type="match status" value="9"/>
</dbReference>
<proteinExistence type="predicted"/>
<dbReference type="SMART" id="SM00448">
    <property type="entry name" value="REC"/>
    <property type="match status" value="1"/>
</dbReference>
<dbReference type="FunFam" id="2.60.40.10:FF:000791">
    <property type="entry name" value="Two-component system sensor histidine kinase/response regulator"/>
    <property type="match status" value="1"/>
</dbReference>
<dbReference type="GO" id="GO:0005524">
    <property type="term" value="F:ATP binding"/>
    <property type="evidence" value="ECO:0007669"/>
    <property type="project" value="UniProtKB-KW"/>
</dbReference>
<keyword evidence="6 16" id="KW-0418">Kinase</keyword>
<dbReference type="InterPro" id="IPR011110">
    <property type="entry name" value="Reg_prop"/>
</dbReference>
<keyword evidence="5" id="KW-0547">Nucleotide-binding</keyword>
<dbReference type="PRINTS" id="PR00344">
    <property type="entry name" value="BCTRLSENSOR"/>
</dbReference>
<dbReference type="PANTHER" id="PTHR43547:SF2">
    <property type="entry name" value="HYBRID SIGNAL TRANSDUCTION HISTIDINE KINASE C"/>
    <property type="match status" value="1"/>
</dbReference>
<dbReference type="EC" id="2.7.13.3" evidence="2"/>
<feature type="domain" description="Histidine kinase" evidence="14">
    <location>
        <begin position="899"/>
        <end position="1119"/>
    </location>
</feature>
<dbReference type="CDD" id="cd00146">
    <property type="entry name" value="PKD"/>
    <property type="match status" value="1"/>
</dbReference>
<evidence type="ECO:0000259" key="15">
    <source>
        <dbReference type="PROSITE" id="PS50110"/>
    </source>
</evidence>
<dbReference type="Pfam" id="PF02518">
    <property type="entry name" value="HATPase_c"/>
    <property type="match status" value="1"/>
</dbReference>
<dbReference type="SUPFAM" id="SSF55874">
    <property type="entry name" value="ATPase domain of HSP90 chaperone/DNA topoisomerase II/histidine kinase"/>
    <property type="match status" value="1"/>
</dbReference>
<comment type="catalytic activity">
    <reaction evidence="1">
        <text>ATP + protein L-histidine = ADP + protein N-phospho-L-histidine.</text>
        <dbReference type="EC" id="2.7.13.3"/>
    </reaction>
</comment>
<evidence type="ECO:0000256" key="9">
    <source>
        <dbReference type="ARBA" id="ARBA00023015"/>
    </source>
</evidence>
<evidence type="ECO:0000259" key="13">
    <source>
        <dbReference type="PROSITE" id="PS01124"/>
    </source>
</evidence>
<feature type="domain" description="Response regulatory" evidence="15">
    <location>
        <begin position="1159"/>
        <end position="1274"/>
    </location>
</feature>
<dbReference type="InterPro" id="IPR001789">
    <property type="entry name" value="Sig_transdc_resp-reg_receiver"/>
</dbReference>
<keyword evidence="17" id="KW-1185">Reference proteome</keyword>
<reference evidence="16 17" key="1">
    <citation type="submission" date="2016-10" db="EMBL/GenBank/DDBJ databases">
        <authorList>
            <person name="de Groot N.N."/>
        </authorList>
    </citation>
    <scope>NUCLEOTIDE SEQUENCE [LARGE SCALE GENOMIC DNA]</scope>
    <source>
        <strain evidence="16 17">DSM 25186</strain>
    </source>
</reference>
<dbReference type="Gene3D" id="3.30.565.10">
    <property type="entry name" value="Histidine kinase-like ATPase, C-terminal domain"/>
    <property type="match status" value="1"/>
</dbReference>
<evidence type="ECO:0000256" key="7">
    <source>
        <dbReference type="ARBA" id="ARBA00022840"/>
    </source>
</evidence>
<evidence type="ECO:0000256" key="11">
    <source>
        <dbReference type="ARBA" id="ARBA00023163"/>
    </source>
</evidence>
<organism evidence="16 17">
    <name type="scientific">Catalinimonas alkaloidigena</name>
    <dbReference type="NCBI Taxonomy" id="1075417"/>
    <lineage>
        <taxon>Bacteria</taxon>
        <taxon>Pseudomonadati</taxon>
        <taxon>Bacteroidota</taxon>
        <taxon>Cytophagia</taxon>
        <taxon>Cytophagales</taxon>
        <taxon>Catalimonadaceae</taxon>
        <taxon>Catalinimonas</taxon>
    </lineage>
</organism>
<dbReference type="FunFam" id="1.10.287.130:FF:000045">
    <property type="entry name" value="Two-component system sensor histidine kinase/response regulator"/>
    <property type="match status" value="1"/>
</dbReference>
<evidence type="ECO:0000259" key="14">
    <source>
        <dbReference type="PROSITE" id="PS50109"/>
    </source>
</evidence>
<feature type="modified residue" description="4-aspartylphosphate" evidence="12">
    <location>
        <position position="1207"/>
    </location>
</feature>
<keyword evidence="11" id="KW-0804">Transcription</keyword>
<dbReference type="InterPro" id="IPR003661">
    <property type="entry name" value="HisK_dim/P_dom"/>
</dbReference>
<dbReference type="Gene3D" id="1.10.287.130">
    <property type="match status" value="1"/>
</dbReference>
<dbReference type="SUPFAM" id="SSF46689">
    <property type="entry name" value="Homeodomain-like"/>
    <property type="match status" value="1"/>
</dbReference>
<name>A0A1G9ANQ8_9BACT</name>
<dbReference type="SMART" id="SM00387">
    <property type="entry name" value="HATPase_c"/>
    <property type="match status" value="1"/>
</dbReference>
<dbReference type="InterPro" id="IPR015943">
    <property type="entry name" value="WD40/YVTN_repeat-like_dom_sf"/>
</dbReference>
<dbReference type="Pfam" id="PF07495">
    <property type="entry name" value="Y_Y_Y"/>
    <property type="match status" value="1"/>
</dbReference>
<dbReference type="InterPro" id="IPR036097">
    <property type="entry name" value="HisK_dim/P_sf"/>
</dbReference>
<dbReference type="Gene3D" id="3.40.50.2300">
    <property type="match status" value="1"/>
</dbReference>
<keyword evidence="10" id="KW-0238">DNA-binding</keyword>
<dbReference type="SUPFAM" id="SSF52172">
    <property type="entry name" value="CheY-like"/>
    <property type="match status" value="1"/>
</dbReference>
<dbReference type="PROSITE" id="PS00041">
    <property type="entry name" value="HTH_ARAC_FAMILY_1"/>
    <property type="match status" value="1"/>
</dbReference>
<evidence type="ECO:0000256" key="1">
    <source>
        <dbReference type="ARBA" id="ARBA00000085"/>
    </source>
</evidence>
<dbReference type="InterPro" id="IPR013783">
    <property type="entry name" value="Ig-like_fold"/>
</dbReference>
<dbReference type="InterPro" id="IPR011123">
    <property type="entry name" value="Y_Y_Y"/>
</dbReference>
<dbReference type="GO" id="GO:0000155">
    <property type="term" value="F:phosphorelay sensor kinase activity"/>
    <property type="evidence" value="ECO:0007669"/>
    <property type="project" value="InterPro"/>
</dbReference>
<keyword evidence="8" id="KW-0902">Two-component regulatory system</keyword>
<dbReference type="InterPro" id="IPR011006">
    <property type="entry name" value="CheY-like_superfamily"/>
</dbReference>
<evidence type="ECO:0000256" key="2">
    <source>
        <dbReference type="ARBA" id="ARBA00012438"/>
    </source>
</evidence>
<evidence type="ECO:0000313" key="17">
    <source>
        <dbReference type="Proteomes" id="UP000198510"/>
    </source>
</evidence>
<evidence type="ECO:0000256" key="8">
    <source>
        <dbReference type="ARBA" id="ARBA00023012"/>
    </source>
</evidence>
<dbReference type="Pfam" id="PF00072">
    <property type="entry name" value="Response_reg"/>
    <property type="match status" value="1"/>
</dbReference>
<dbReference type="SUPFAM" id="SSF63829">
    <property type="entry name" value="Calcium-dependent phosphotriesterase"/>
    <property type="match status" value="2"/>
</dbReference>
<dbReference type="Gene3D" id="2.130.10.10">
    <property type="entry name" value="YVTN repeat-like/Quinoprotein amine dehydrogenase"/>
    <property type="match status" value="2"/>
</dbReference>
<dbReference type="STRING" id="1075417.SAMN05421823_102350"/>
<keyword evidence="4" id="KW-0808">Transferase</keyword>
<dbReference type="SUPFAM" id="SSF47384">
    <property type="entry name" value="Homodimeric domain of signal transducing histidine kinase"/>
    <property type="match status" value="1"/>
</dbReference>
<protein>
    <recommendedName>
        <fullName evidence="2">histidine kinase</fullName>
        <ecNumber evidence="2">2.7.13.3</ecNumber>
    </recommendedName>
</protein>
<evidence type="ECO:0000313" key="16">
    <source>
        <dbReference type="EMBL" id="SDK28464.1"/>
    </source>
</evidence>
<evidence type="ECO:0000256" key="10">
    <source>
        <dbReference type="ARBA" id="ARBA00023125"/>
    </source>
</evidence>
<gene>
    <name evidence="16" type="ORF">SAMN05421823_102350</name>
</gene>
<keyword evidence="9" id="KW-0805">Transcription regulation</keyword>
<dbReference type="InterPro" id="IPR005467">
    <property type="entry name" value="His_kinase_dom"/>
</dbReference>
<dbReference type="SMART" id="SM00342">
    <property type="entry name" value="HTH_ARAC"/>
    <property type="match status" value="1"/>
</dbReference>
<dbReference type="FunFam" id="3.30.565.10:FF:000037">
    <property type="entry name" value="Hybrid sensor histidine kinase/response regulator"/>
    <property type="match status" value="1"/>
</dbReference>
<dbReference type="CDD" id="cd00082">
    <property type="entry name" value="HisKA"/>
    <property type="match status" value="1"/>
</dbReference>
<keyword evidence="7" id="KW-0067">ATP-binding</keyword>
<dbReference type="Proteomes" id="UP000198510">
    <property type="component" value="Unassembled WGS sequence"/>
</dbReference>
<dbReference type="Pfam" id="PF00512">
    <property type="entry name" value="HisKA"/>
    <property type="match status" value="1"/>
</dbReference>
<dbReference type="Pfam" id="PF12833">
    <property type="entry name" value="HTH_18"/>
    <property type="match status" value="1"/>
</dbReference>
<dbReference type="SMART" id="SM00388">
    <property type="entry name" value="HisKA"/>
    <property type="match status" value="1"/>
</dbReference>
<dbReference type="InterPro" id="IPR003594">
    <property type="entry name" value="HATPase_dom"/>
</dbReference>
<keyword evidence="3 12" id="KW-0597">Phosphoprotein</keyword>
<dbReference type="CDD" id="cd17574">
    <property type="entry name" value="REC_OmpR"/>
    <property type="match status" value="1"/>
</dbReference>